<dbReference type="EMBL" id="LT859958">
    <property type="protein sequence ID" value="SMX55270.1"/>
    <property type="molecule type" value="Genomic_DNA"/>
</dbReference>
<evidence type="ECO:0000313" key="1">
    <source>
        <dbReference type="EMBL" id="SMX55270.1"/>
    </source>
</evidence>
<dbReference type="AlphaFoldDB" id="A0A1Y6KB83"/>
<dbReference type="Gene3D" id="1.20.58.2140">
    <property type="match status" value="1"/>
</dbReference>
<dbReference type="Proteomes" id="UP000195514">
    <property type="component" value="Chromosome I"/>
</dbReference>
<dbReference type="OrthoDB" id="9794476at2"/>
<reference evidence="2" key="1">
    <citation type="submission" date="2017-05" db="EMBL/GenBank/DDBJ databases">
        <authorList>
            <person name="Kirkegaard R."/>
            <person name="Mcilroy J S."/>
        </authorList>
    </citation>
    <scope>NUCLEOTIDE SEQUENCE [LARGE SCALE GENOMIC DNA]</scope>
</reference>
<name>A0A1Y6KB83_9CHLR</name>
<protein>
    <submittedName>
        <fullName evidence="1">Translin family protein</fullName>
    </submittedName>
</protein>
<dbReference type="RefSeq" id="WP_087863078.1">
    <property type="nucleotide sequence ID" value="NZ_LT859958.1"/>
</dbReference>
<organism evidence="1 2">
    <name type="scientific">Candidatus Brevifilum fermentans</name>
    <dbReference type="NCBI Taxonomy" id="1986204"/>
    <lineage>
        <taxon>Bacteria</taxon>
        <taxon>Bacillati</taxon>
        <taxon>Chloroflexota</taxon>
        <taxon>Anaerolineae</taxon>
        <taxon>Anaerolineales</taxon>
        <taxon>Anaerolineaceae</taxon>
        <taxon>Candidatus Brevifilum</taxon>
    </lineage>
</organism>
<dbReference type="CDD" id="cd14820">
    <property type="entry name" value="TRAX"/>
    <property type="match status" value="1"/>
</dbReference>
<evidence type="ECO:0000313" key="2">
    <source>
        <dbReference type="Proteomes" id="UP000195514"/>
    </source>
</evidence>
<dbReference type="GO" id="GO:0043565">
    <property type="term" value="F:sequence-specific DNA binding"/>
    <property type="evidence" value="ECO:0007669"/>
    <property type="project" value="InterPro"/>
</dbReference>
<dbReference type="PANTHER" id="PTHR10741">
    <property type="entry name" value="TRANSLIN AND TRANSLIN ASSOCIATED PROTEIN X"/>
    <property type="match status" value="1"/>
</dbReference>
<proteinExistence type="predicted"/>
<sequence length="219" mass="25368">MDNHLESLSDRIRESFERKTEKRDKALAHSRELTRHAARAIRAIHRNEASLAHNHLAQAKLLAEALRNDLADEPDLYYSGYTQDALKEYCEAHLTVTIILNEDYSTPEDLQVSYATYLNGLSEAVGELRRRIMDLMRTGHSPEVERLLDNMDSIYALLVTMDYPDALTYGLRRRTDIARSIIERTQADVTISYRQQLLENRIADLSDRLSRYEMPDEMP</sequence>
<dbReference type="InterPro" id="IPR036081">
    <property type="entry name" value="Translin_sf"/>
</dbReference>
<accession>A0A1Y6KB83</accession>
<dbReference type="SUPFAM" id="SSF74784">
    <property type="entry name" value="Translin"/>
    <property type="match status" value="1"/>
</dbReference>
<gene>
    <name evidence="1" type="ORF">CFX1CAM_2205</name>
</gene>
<keyword evidence="2" id="KW-1185">Reference proteome</keyword>
<dbReference type="InterPro" id="IPR002848">
    <property type="entry name" value="Translin_fam"/>
</dbReference>
<dbReference type="KEGG" id="abat:CFX1CAM_2205"/>